<feature type="compositionally biased region" description="Polar residues" evidence="1">
    <location>
        <begin position="714"/>
        <end position="726"/>
    </location>
</feature>
<name>A0A0K0K745_ILTV</name>
<feature type="compositionally biased region" description="Polar residues" evidence="1">
    <location>
        <begin position="678"/>
        <end position="707"/>
    </location>
</feature>
<sequence length="995" mass="107430">MGTMLVLRLFLLAVADAALPTGRFCRVWKVPPGGTIQENLAVLAESPVTGHATYPPPEGAVSFQIFADTPTLRIRYGATEDELALERGTSASDADNVTFSLSYRPRPEIHGAYFTIGVFATGQSTESSYSVISRVLVNASLERSVRLETPCDENFLQNEPTRGSKRWLGPPSPYVRDNDVAVLTKAQYIGECYSNSAAQTGLTSLNMTFFYSPKRIVNVTWTTGGPSPSRITVYSSRENGQPVLRNVSDGFLVKYTPDIDGRAMINVIANYSPADSGSVLAFTAFREGKLPSVIQLHRIDISGTEPPGTETTFDCQKMIETPYRALGSNVPRDDSIGPGATLPPFDTAAPDFDTGTSPTPTTVPEPAITTLIPRSTSDMGFFSTARATGSETLSVPVQETDRTLSTTPLTLPLTPGESENTLFPTAAPGISTETPSAAHETTQTQSAETVVFTQSPSTESETARSQSQEPWYFTQTPSTEQAALTQTQIAETEVLFTQTPSDEQMTFTQTPGAETEAPAPTPSTIPEIFTQSRSTPPETARAPSAAPEVFTQSSSTVTEVFTQTPSTVPKTTLSSSTEPAIFTRTQSAGTEAFTQTSSAGPDTMRTQSTETHFFTQAPSTVPKATQTPSTEPEVLTQSPSTESVPFIRTLGAEPEITQTPSTVPEITQTPSAAPEVYTRSSSTMPETAQSTPLASQNPTSSGTGTHNTEPRTYPVQTTPHTQKLYTENKTLSFPTVVSEFHEMSTAESQTPLLDVKIVEVKFSNDGEVTATCVSTVKSPYRVETNWKVDLVDVMDEISGNSPAGVFNSNEKWQKQLYYRVTDGRTSVQLMCLSCTSHSPEPYCLFDTSLIAREKDIAPELYFTSDPQTAYCTITLPSGVVPRFEWSFNNVSLPEYLTATTVVSHTAGQSTVWKSSARAGEAWISGRGGNIYECTVLISDGTRVTTRKERCLTNTWIAVENGAAQAQLYSLFSGLVSGLCGSISALYATLWTAIYF</sequence>
<organism evidence="2 3">
    <name type="scientific">Infectious laryngotracheitis virus</name>
    <name type="common">ILTV</name>
    <name type="synonym">Gallid herpesvirus 1</name>
    <dbReference type="NCBI Taxonomy" id="10386"/>
    <lineage>
        <taxon>Viruses</taxon>
        <taxon>Duplodnaviria</taxon>
        <taxon>Heunggongvirae</taxon>
        <taxon>Peploviricota</taxon>
        <taxon>Herviviricetes</taxon>
        <taxon>Herpesvirales</taxon>
        <taxon>Orthoherpesviridae</taxon>
        <taxon>Alphaherpesvirinae</taxon>
        <taxon>Iltovirus</taxon>
        <taxon>Iltovirus gallidalpha1</taxon>
    </lineage>
</organism>
<reference evidence="3" key="1">
    <citation type="submission" date="2012-08" db="EMBL/GenBank/DDBJ databases">
        <authorList>
            <person name="Xu Y.-L."/>
            <person name="He P."/>
            <person name="Zhang L."/>
            <person name="Dong S.-L."/>
            <person name="Li F."/>
        </authorList>
    </citation>
    <scope>NUCLEOTIDE SEQUENCE [LARGE SCALE GENOMIC DNA]</scope>
</reference>
<feature type="compositionally biased region" description="Polar residues" evidence="1">
    <location>
        <begin position="662"/>
        <end position="671"/>
    </location>
</feature>
<evidence type="ECO:0000313" key="3">
    <source>
        <dbReference type="Proteomes" id="UP000165693"/>
    </source>
</evidence>
<dbReference type="EMBL" id="JX458823">
    <property type="protein sequence ID" value="AGN48304.1"/>
    <property type="molecule type" value="Genomic_DNA"/>
</dbReference>
<dbReference type="Proteomes" id="UP000165693">
    <property type="component" value="Genome"/>
</dbReference>
<evidence type="ECO:0000313" key="2">
    <source>
        <dbReference type="EMBL" id="AGN48304.1"/>
    </source>
</evidence>
<accession>A0A0K0K745</accession>
<keyword evidence="2" id="KW-0261">Viral envelope protein</keyword>
<protein>
    <submittedName>
        <fullName evidence="2">Envelope glycoprotein J</fullName>
    </submittedName>
</protein>
<dbReference type="GO" id="GO:0019031">
    <property type="term" value="C:viral envelope"/>
    <property type="evidence" value="ECO:0007669"/>
    <property type="project" value="UniProtKB-KW"/>
</dbReference>
<feature type="region of interest" description="Disordered" evidence="1">
    <location>
        <begin position="616"/>
        <end position="642"/>
    </location>
</feature>
<proteinExistence type="predicted"/>
<evidence type="ECO:0000256" key="1">
    <source>
        <dbReference type="SAM" id="MobiDB-lite"/>
    </source>
</evidence>
<keyword evidence="2" id="KW-0946">Virion</keyword>
<organismHost>
    <name type="scientific">Gallus gallus</name>
    <name type="common">Chicken</name>
    <dbReference type="NCBI Taxonomy" id="9031"/>
</organismHost>
<gene>
    <name evidence="2" type="primary">US5</name>
    <name evidence="2" type="ORF">ILTVWG_ORF72</name>
</gene>
<feature type="region of interest" description="Disordered" evidence="1">
    <location>
        <begin position="662"/>
        <end position="726"/>
    </location>
</feature>